<dbReference type="Pfam" id="PF02829">
    <property type="entry name" value="3H"/>
    <property type="match status" value="1"/>
</dbReference>
<feature type="domain" description="3H" evidence="2">
    <location>
        <begin position="102"/>
        <end position="197"/>
    </location>
</feature>
<evidence type="ECO:0000313" key="5">
    <source>
        <dbReference type="Proteomes" id="UP000003100"/>
    </source>
</evidence>
<dbReference type="Pfam" id="PF08279">
    <property type="entry name" value="HTH_11"/>
    <property type="match status" value="1"/>
</dbReference>
<sequence length="210" mass="23501">MAVSPGLAVKSQQNDLKTKGQTGILKERRNFMDGKQRREMIINLMNASQEPLSGTALAKKFGVSRQVIVQDIALLRAANYQILSTNRGYVCVVSSGVTREFYVNHTRDQIQDEMNVIVDYGGTIVDVFVEHDPYGELRAPLTVSNRSQVQEFVDEINKGIYSPLMTITSGYHYHTVRAQSEQILDVIEGKLKEKKFLVTTKSLKSEDAGS</sequence>
<dbReference type="Proteomes" id="UP000003100">
    <property type="component" value="Unassembled WGS sequence"/>
</dbReference>
<dbReference type="GO" id="GO:0046872">
    <property type="term" value="F:metal ion binding"/>
    <property type="evidence" value="ECO:0007669"/>
    <property type="project" value="UniProtKB-KW"/>
</dbReference>
<dbReference type="SUPFAM" id="SSF75500">
    <property type="entry name" value="Putative transcriptional regulator TM1602, C-terminal domain"/>
    <property type="match status" value="1"/>
</dbReference>
<dbReference type="EMBL" id="ACBZ01000159">
    <property type="protein sequence ID" value="EEG48195.1"/>
    <property type="molecule type" value="Genomic_DNA"/>
</dbReference>
<gene>
    <name evidence="4" type="ORF">RUMHYD_02903</name>
</gene>
<keyword evidence="1" id="KW-0479">Metal-binding</keyword>
<dbReference type="InterPro" id="IPR026043">
    <property type="entry name" value="NadR"/>
</dbReference>
<reference evidence="4 5" key="1">
    <citation type="submission" date="2009-01" db="EMBL/GenBank/DDBJ databases">
        <authorList>
            <person name="Fulton L."/>
            <person name="Clifton S."/>
            <person name="Fulton B."/>
            <person name="Xu J."/>
            <person name="Minx P."/>
            <person name="Pepin K.H."/>
            <person name="Johnson M."/>
            <person name="Bhonagiri V."/>
            <person name="Nash W.E."/>
            <person name="Mardis E.R."/>
            <person name="Wilson R.K."/>
        </authorList>
    </citation>
    <scope>NUCLEOTIDE SEQUENCE [LARGE SCALE GENOMIC DNA]</scope>
    <source>
        <strain evidence="5">DSM 10507 / JCM 14656 / S5a33</strain>
    </source>
</reference>
<evidence type="ECO:0000259" key="3">
    <source>
        <dbReference type="Pfam" id="PF08279"/>
    </source>
</evidence>
<name>C0CPV2_BLAHS</name>
<comment type="caution">
    <text evidence="4">The sequence shown here is derived from an EMBL/GenBank/DDBJ whole genome shotgun (WGS) entry which is preliminary data.</text>
</comment>
<accession>C0CPV2</accession>
<evidence type="ECO:0000259" key="2">
    <source>
        <dbReference type="Pfam" id="PF02829"/>
    </source>
</evidence>
<dbReference type="PIRSF" id="PIRSF037847">
    <property type="entry name" value="NiaR"/>
    <property type="match status" value="1"/>
</dbReference>
<dbReference type="InterPro" id="IPR004173">
    <property type="entry name" value="3H_domain"/>
</dbReference>
<evidence type="ECO:0008006" key="6">
    <source>
        <dbReference type="Google" id="ProtNLM"/>
    </source>
</evidence>
<dbReference type="Gene3D" id="3.30.1340.20">
    <property type="entry name" value="3H domain"/>
    <property type="match status" value="1"/>
</dbReference>
<evidence type="ECO:0000256" key="1">
    <source>
        <dbReference type="PIRSR" id="PIRSR037847-1"/>
    </source>
</evidence>
<dbReference type="GeneID" id="86823037"/>
<organism evidence="4 5">
    <name type="scientific">Blautia hydrogenotrophica (strain DSM 10507 / JCM 14656 / S5a33)</name>
    <name type="common">Ruminococcus hydrogenotrophicus</name>
    <dbReference type="NCBI Taxonomy" id="476272"/>
    <lineage>
        <taxon>Bacteria</taxon>
        <taxon>Bacillati</taxon>
        <taxon>Bacillota</taxon>
        <taxon>Clostridia</taxon>
        <taxon>Lachnospirales</taxon>
        <taxon>Lachnospiraceae</taxon>
        <taxon>Blautia</taxon>
    </lineage>
</organism>
<dbReference type="RefSeq" id="WP_005950648.1">
    <property type="nucleotide sequence ID" value="NZ_CP136423.1"/>
</dbReference>
<proteinExistence type="predicted"/>
<keyword evidence="1" id="KW-0533">Nickel</keyword>
<dbReference type="AlphaFoldDB" id="C0CPV2"/>
<dbReference type="SUPFAM" id="SSF46785">
    <property type="entry name" value="Winged helix' DNA-binding domain"/>
    <property type="match status" value="1"/>
</dbReference>
<evidence type="ECO:0000313" key="4">
    <source>
        <dbReference type="EMBL" id="EEG48195.1"/>
    </source>
</evidence>
<keyword evidence="5" id="KW-1185">Reference proteome</keyword>
<feature type="binding site" evidence="1">
    <location>
        <position position="172"/>
    </location>
    <ligand>
        <name>Ni(2+)</name>
        <dbReference type="ChEBI" id="CHEBI:49786"/>
    </ligand>
</feature>
<feature type="binding site" evidence="1">
    <location>
        <position position="105"/>
    </location>
    <ligand>
        <name>Ni(2+)</name>
        <dbReference type="ChEBI" id="CHEBI:49786"/>
    </ligand>
</feature>
<reference evidence="4 5" key="2">
    <citation type="submission" date="2009-02" db="EMBL/GenBank/DDBJ databases">
        <title>Draft genome sequence of Blautia hydrogenotrophica DSM 10507 (Ruminococcus hydrogenotrophicus DSM 10507).</title>
        <authorList>
            <person name="Sudarsanam P."/>
            <person name="Ley R."/>
            <person name="Guruge J."/>
            <person name="Turnbaugh P.J."/>
            <person name="Mahowald M."/>
            <person name="Liep D."/>
            <person name="Gordon J."/>
        </authorList>
    </citation>
    <scope>NUCLEOTIDE SEQUENCE [LARGE SCALE GENOMIC DNA]</scope>
    <source>
        <strain evidence="5">DSM 10507 / JCM 14656 / S5a33</strain>
    </source>
</reference>
<protein>
    <recommendedName>
        <fullName evidence="6">Transcription repressor NiaR</fullName>
    </recommendedName>
</protein>
<dbReference type="PANTHER" id="PTHR40068">
    <property type="entry name" value="TRANSCRIPTION REPRESSOR NIAR-RELATED"/>
    <property type="match status" value="1"/>
</dbReference>
<dbReference type="HOGENOM" id="CLU_108798_0_0_9"/>
<feature type="binding site" evidence="1">
    <location>
        <position position="174"/>
    </location>
    <ligand>
        <name>Ni(2+)</name>
        <dbReference type="ChEBI" id="CHEBI:49786"/>
    </ligand>
</feature>
<dbReference type="eggNOG" id="COG1827">
    <property type="taxonomic scope" value="Bacteria"/>
</dbReference>
<feature type="domain" description="Helix-turn-helix type 11" evidence="3">
    <location>
        <begin position="37"/>
        <end position="89"/>
    </location>
</feature>
<dbReference type="PATRIC" id="fig|476272.21.peg.1037"/>
<dbReference type="InterPro" id="IPR013196">
    <property type="entry name" value="HTH_11"/>
</dbReference>
<dbReference type="InterPro" id="IPR035922">
    <property type="entry name" value="3H_dom_sf"/>
</dbReference>
<dbReference type="InterPro" id="IPR036390">
    <property type="entry name" value="WH_DNA-bd_sf"/>
</dbReference>
<dbReference type="PANTHER" id="PTHR40068:SF1">
    <property type="entry name" value="TRANSCRIPTION REPRESSOR NIAR-RELATED"/>
    <property type="match status" value="1"/>
</dbReference>
<feature type="binding site" evidence="1">
    <location>
        <position position="113"/>
    </location>
    <ligand>
        <name>Ni(2+)</name>
        <dbReference type="ChEBI" id="CHEBI:49786"/>
    </ligand>
</feature>
<dbReference type="InterPro" id="IPR036388">
    <property type="entry name" value="WH-like_DNA-bd_sf"/>
</dbReference>
<dbReference type="Gene3D" id="1.10.10.10">
    <property type="entry name" value="Winged helix-like DNA-binding domain superfamily/Winged helix DNA-binding domain"/>
    <property type="match status" value="1"/>
</dbReference>